<keyword evidence="4 5" id="KW-0472">Membrane</keyword>
<evidence type="ECO:0000256" key="2">
    <source>
        <dbReference type="ARBA" id="ARBA00022692"/>
    </source>
</evidence>
<sequence length="502" mass="52193">MSDGGDASTIDRLRAATAERLGVDRRALAAFRFALGTLLLVDLGLRARNLTAFYTDAGVLPRSALAEAYPLAARVSLHAVSGEEWALALLFVLAGVAAAALAVGYRTRIAAAASLALLISLQARNPFVLNGGDLLLSHLLGIGVLCPLGARWSVDAVRARAVGGRAGGAGADVAARDRFFGPASALLLAVPIVVYVSNAVVKLRGGAWTSGEAVGRVFRLTYLHGPLGGLVPEVPRLFAAATYGWLALLVAAPLLVLAAGRLRAALAVIFAAGHLAMPLVLQIGVFPLVSVAGLLPFVPLTVWDRAERRVAPVAARFGQTLGSPRTTREPSGWIPDCVVAAGRRLAPSVAAVLIAGLLCWNAMAVGVVSTPEPVAAVSDPTESGWDMFAPDPPTTDTRVLATAAAANGDRIDALYGDPVAADRPPSDARAYPTARWRKFLTSLAESPEPTRTGHLLGHLCDRASGQTDAEIDRVSVSIASIAVAGDDQPQLRSLGERRCGDR</sequence>
<feature type="transmembrane region" description="Helical" evidence="5">
    <location>
        <begin position="237"/>
        <end position="257"/>
    </location>
</feature>
<protein>
    <submittedName>
        <fullName evidence="7">HTTM domain-containing protein</fullName>
    </submittedName>
</protein>
<evidence type="ECO:0000313" key="8">
    <source>
        <dbReference type="Proteomes" id="UP001597185"/>
    </source>
</evidence>
<evidence type="ECO:0000256" key="4">
    <source>
        <dbReference type="ARBA" id="ARBA00023136"/>
    </source>
</evidence>
<organism evidence="7 8">
    <name type="scientific">Halorubrum laminariae</name>
    <dbReference type="NCBI Taxonomy" id="1433523"/>
    <lineage>
        <taxon>Archaea</taxon>
        <taxon>Methanobacteriati</taxon>
        <taxon>Methanobacteriota</taxon>
        <taxon>Stenosarchaea group</taxon>
        <taxon>Halobacteria</taxon>
        <taxon>Halobacteriales</taxon>
        <taxon>Haloferacaceae</taxon>
        <taxon>Halorubrum</taxon>
    </lineage>
</organism>
<dbReference type="EMBL" id="JBHUDB010000001">
    <property type="protein sequence ID" value="MFD1569444.1"/>
    <property type="molecule type" value="Genomic_DNA"/>
</dbReference>
<gene>
    <name evidence="7" type="ORF">ACFR9T_02370</name>
</gene>
<feature type="transmembrane region" description="Helical" evidence="5">
    <location>
        <begin position="85"/>
        <end position="105"/>
    </location>
</feature>
<dbReference type="InterPro" id="IPR052964">
    <property type="entry name" value="Sporulation_signal_mat"/>
</dbReference>
<keyword evidence="2 5" id="KW-0812">Transmembrane</keyword>
<feature type="transmembrane region" description="Helical" evidence="5">
    <location>
        <begin position="179"/>
        <end position="201"/>
    </location>
</feature>
<evidence type="ECO:0000256" key="3">
    <source>
        <dbReference type="ARBA" id="ARBA00022989"/>
    </source>
</evidence>
<comment type="caution">
    <text evidence="7">The sequence shown here is derived from an EMBL/GenBank/DDBJ whole genome shotgun (WGS) entry which is preliminary data.</text>
</comment>
<accession>A0ABD6BWI5</accession>
<comment type="subcellular location">
    <subcellularLocation>
        <location evidence="1">Endomembrane system</location>
        <topology evidence="1">Multi-pass membrane protein</topology>
    </subcellularLocation>
</comment>
<proteinExistence type="predicted"/>
<dbReference type="PANTHER" id="PTHR39535:SF2">
    <property type="entry name" value="HTTM DOMAIN-CONTAINING PROTEIN"/>
    <property type="match status" value="1"/>
</dbReference>
<evidence type="ECO:0000256" key="1">
    <source>
        <dbReference type="ARBA" id="ARBA00004127"/>
    </source>
</evidence>
<dbReference type="AlphaFoldDB" id="A0ABD6BWI5"/>
<dbReference type="Proteomes" id="UP001597185">
    <property type="component" value="Unassembled WGS sequence"/>
</dbReference>
<dbReference type="RefSeq" id="WP_256417277.1">
    <property type="nucleotide sequence ID" value="NZ_JANHDL010000002.1"/>
</dbReference>
<feature type="transmembrane region" description="Helical" evidence="5">
    <location>
        <begin position="264"/>
        <end position="289"/>
    </location>
</feature>
<dbReference type="InterPro" id="IPR011020">
    <property type="entry name" value="HTTM-like"/>
</dbReference>
<reference evidence="7 8" key="1">
    <citation type="journal article" date="2019" name="Int. J. Syst. Evol. Microbiol.">
        <title>The Global Catalogue of Microorganisms (GCM) 10K type strain sequencing project: providing services to taxonomists for standard genome sequencing and annotation.</title>
        <authorList>
            <consortium name="The Broad Institute Genomics Platform"/>
            <consortium name="The Broad Institute Genome Sequencing Center for Infectious Disease"/>
            <person name="Wu L."/>
            <person name="Ma J."/>
        </authorList>
    </citation>
    <scope>NUCLEOTIDE SEQUENCE [LARGE SCALE GENOMIC DNA]</scope>
    <source>
        <strain evidence="7 8">CGMCC 1.12689</strain>
    </source>
</reference>
<feature type="domain" description="HTTM-like" evidence="6">
    <location>
        <begin position="20"/>
        <end position="302"/>
    </location>
</feature>
<dbReference type="PANTHER" id="PTHR39535">
    <property type="entry name" value="SPORULATION-DELAYING PROTEIN SDPB"/>
    <property type="match status" value="1"/>
</dbReference>
<dbReference type="SMART" id="SM00752">
    <property type="entry name" value="HTTM"/>
    <property type="match status" value="1"/>
</dbReference>
<keyword evidence="3 5" id="KW-1133">Transmembrane helix</keyword>
<evidence type="ECO:0000256" key="5">
    <source>
        <dbReference type="SAM" id="Phobius"/>
    </source>
</evidence>
<dbReference type="GO" id="GO:0012505">
    <property type="term" value="C:endomembrane system"/>
    <property type="evidence" value="ECO:0007669"/>
    <property type="project" value="UniProtKB-SubCell"/>
</dbReference>
<name>A0ABD6BWI5_9EURY</name>
<keyword evidence="8" id="KW-1185">Reference proteome</keyword>
<evidence type="ECO:0000313" key="7">
    <source>
        <dbReference type="EMBL" id="MFD1569444.1"/>
    </source>
</evidence>
<evidence type="ECO:0000259" key="6">
    <source>
        <dbReference type="SMART" id="SM00752"/>
    </source>
</evidence>